<comment type="caution">
    <text evidence="1">The sequence shown here is derived from an EMBL/GenBank/DDBJ whole genome shotgun (WGS) entry which is preliminary data.</text>
</comment>
<keyword evidence="2" id="KW-1185">Reference proteome</keyword>
<sequence>MNRLVEILLLPPKHHGFIGCAGETLSWLKYAAFIAAIDGNPITAAACALLSLTGYLIAGYSMNAVTPRREVVSPSPAGERHNLR</sequence>
<evidence type="ECO:0000313" key="1">
    <source>
        <dbReference type="EMBL" id="MEB8514879.1"/>
    </source>
</evidence>
<evidence type="ECO:0000313" key="2">
    <source>
        <dbReference type="Proteomes" id="UP001308776"/>
    </source>
</evidence>
<organism evidence="1 2">
    <name type="scientific">Acidithiobacillus ferriphilus</name>
    <dbReference type="NCBI Taxonomy" id="1689834"/>
    <lineage>
        <taxon>Bacteria</taxon>
        <taxon>Pseudomonadati</taxon>
        <taxon>Pseudomonadota</taxon>
        <taxon>Acidithiobacillia</taxon>
        <taxon>Acidithiobacillales</taxon>
        <taxon>Acidithiobacillaceae</taxon>
        <taxon>Acidithiobacillus</taxon>
    </lineage>
</organism>
<gene>
    <name evidence="1" type="ORF">OW717_12620</name>
</gene>
<dbReference type="RefSeq" id="WP_155735194.1">
    <property type="nucleotide sequence ID" value="NZ_CP151687.1"/>
</dbReference>
<accession>A0ABU6FS24</accession>
<dbReference type="EMBL" id="JAQGFR010000239">
    <property type="protein sequence ID" value="MEB8514879.1"/>
    <property type="molecule type" value="Genomic_DNA"/>
</dbReference>
<proteinExistence type="predicted"/>
<dbReference type="Proteomes" id="UP001308776">
    <property type="component" value="Unassembled WGS sequence"/>
</dbReference>
<protein>
    <submittedName>
        <fullName evidence="1">Uncharacterized protein</fullName>
    </submittedName>
</protein>
<name>A0ABU6FS24_9PROT</name>
<reference evidence="1 2" key="1">
    <citation type="submission" date="2022-11" db="EMBL/GenBank/DDBJ databases">
        <title>Comparative genomics analysis of Acidithiobacillus ferriphilus.</title>
        <authorList>
            <person name="Ma L."/>
        </authorList>
    </citation>
    <scope>NUCLEOTIDE SEQUENCE [LARGE SCALE GENOMIC DNA]</scope>
    <source>
        <strain evidence="1 2">DY15</strain>
    </source>
</reference>